<evidence type="ECO:0000313" key="6">
    <source>
        <dbReference type="EMBL" id="CAA9487767.1"/>
    </source>
</evidence>
<evidence type="ECO:0000256" key="1">
    <source>
        <dbReference type="ARBA" id="ARBA00001947"/>
    </source>
</evidence>
<dbReference type="Pfam" id="PF01546">
    <property type="entry name" value="Peptidase_M20"/>
    <property type="match status" value="1"/>
</dbReference>
<reference evidence="6" key="1">
    <citation type="submission" date="2020-02" db="EMBL/GenBank/DDBJ databases">
        <authorList>
            <person name="Meier V. D."/>
        </authorList>
    </citation>
    <scope>NUCLEOTIDE SEQUENCE</scope>
    <source>
        <strain evidence="6">AVDCRST_MAG45</strain>
    </source>
</reference>
<dbReference type="SUPFAM" id="SSF55031">
    <property type="entry name" value="Bacterial exopeptidase dimerisation domain"/>
    <property type="match status" value="1"/>
</dbReference>
<evidence type="ECO:0000259" key="5">
    <source>
        <dbReference type="Pfam" id="PF07687"/>
    </source>
</evidence>
<dbReference type="InterPro" id="IPR001261">
    <property type="entry name" value="ArgE/DapE_CS"/>
</dbReference>
<gene>
    <name evidence="6" type="ORF">AVDCRST_MAG45-558</name>
</gene>
<dbReference type="Gene3D" id="3.40.630.10">
    <property type="entry name" value="Zn peptidases"/>
    <property type="match status" value="1"/>
</dbReference>
<protein>
    <recommendedName>
        <fullName evidence="5">Peptidase M20 dimerisation domain-containing protein</fullName>
    </recommendedName>
</protein>
<comment type="cofactor">
    <cofactor evidence="1">
        <name>Zn(2+)</name>
        <dbReference type="ChEBI" id="CHEBI:29105"/>
    </cofactor>
</comment>
<dbReference type="InterPro" id="IPR002933">
    <property type="entry name" value="Peptidase_M20"/>
</dbReference>
<dbReference type="PANTHER" id="PTHR43808:SF9">
    <property type="entry name" value="BLL0789 PROTEIN"/>
    <property type="match status" value="1"/>
</dbReference>
<keyword evidence="4" id="KW-0862">Zinc</keyword>
<proteinExistence type="predicted"/>
<dbReference type="InterPro" id="IPR050072">
    <property type="entry name" value="Peptidase_M20A"/>
</dbReference>
<organism evidence="6">
    <name type="scientific">uncultured Solirubrobacterales bacterium</name>
    <dbReference type="NCBI Taxonomy" id="768556"/>
    <lineage>
        <taxon>Bacteria</taxon>
        <taxon>Bacillati</taxon>
        <taxon>Actinomycetota</taxon>
        <taxon>Thermoleophilia</taxon>
        <taxon>Solirubrobacterales</taxon>
        <taxon>environmental samples</taxon>
    </lineage>
</organism>
<dbReference type="PANTHER" id="PTHR43808">
    <property type="entry name" value="ACETYLORNITHINE DEACETYLASE"/>
    <property type="match status" value="1"/>
</dbReference>
<dbReference type="Pfam" id="PF07687">
    <property type="entry name" value="M20_dimer"/>
    <property type="match status" value="1"/>
</dbReference>
<feature type="domain" description="Peptidase M20 dimerisation" evidence="5">
    <location>
        <begin position="191"/>
        <end position="282"/>
    </location>
</feature>
<dbReference type="AlphaFoldDB" id="A0A6J4S3D0"/>
<evidence type="ECO:0000256" key="2">
    <source>
        <dbReference type="ARBA" id="ARBA00022723"/>
    </source>
</evidence>
<evidence type="ECO:0000256" key="4">
    <source>
        <dbReference type="ARBA" id="ARBA00022833"/>
    </source>
</evidence>
<dbReference type="EMBL" id="CADCVU010000052">
    <property type="protein sequence ID" value="CAA9487767.1"/>
    <property type="molecule type" value="Genomic_DNA"/>
</dbReference>
<dbReference type="SUPFAM" id="SSF53187">
    <property type="entry name" value="Zn-dependent exopeptidases"/>
    <property type="match status" value="1"/>
</dbReference>
<dbReference type="GO" id="GO:0016787">
    <property type="term" value="F:hydrolase activity"/>
    <property type="evidence" value="ECO:0007669"/>
    <property type="project" value="UniProtKB-KW"/>
</dbReference>
<name>A0A6J4S3D0_9ACTN</name>
<dbReference type="Gene3D" id="3.30.70.360">
    <property type="match status" value="1"/>
</dbReference>
<keyword evidence="3" id="KW-0378">Hydrolase</keyword>
<dbReference type="GO" id="GO:0046872">
    <property type="term" value="F:metal ion binding"/>
    <property type="evidence" value="ECO:0007669"/>
    <property type="project" value="UniProtKB-KW"/>
</dbReference>
<accession>A0A6J4S3D0</accession>
<dbReference type="PROSITE" id="PS00758">
    <property type="entry name" value="ARGE_DAPE_CPG2_1"/>
    <property type="match status" value="1"/>
</dbReference>
<dbReference type="InterPro" id="IPR036264">
    <property type="entry name" value="Bact_exopeptidase_dim_dom"/>
</dbReference>
<dbReference type="InterPro" id="IPR011650">
    <property type="entry name" value="Peptidase_M20_dimer"/>
</dbReference>
<evidence type="ECO:0000256" key="3">
    <source>
        <dbReference type="ARBA" id="ARBA00022801"/>
    </source>
</evidence>
<keyword evidence="2" id="KW-0479">Metal-binding</keyword>
<sequence>MPIDPWVAAAAPAIAARAERELEALVGVSSPSGDVGGAEEAVALCTALLGPAVEAERIPCSSPGHAPDLLARIEGRGGPRLLLLGHLDTVVSHAAHRPLSRNDGRLSGSGTIDMKGGVVLALGVLRALAEPAADSPPLPAFGEVALLLVNDEEWRRHPFTHAERFAGWDACLCFEAGERGPGGEEGVVVRRKAAGTLRVEAHGTSAHSGAAPDKGRNALLALAAAAERVAAFHAPSGGERLSAVPTILRSGEAFNVVPAEGELYCDLRADRLEAIEPVAAAVPAEVGGARLEAELIRRWPGMDSRAATTELLAAGSERLGRPIIAAERGGASDASHVAPHVRLCVDGLGPRGGGAHAPEEFVLASSLASRAEVALALVAALLDGSSG</sequence>